<dbReference type="Gene3D" id="1.10.10.10">
    <property type="entry name" value="Winged helix-like DNA-binding domain superfamily/Winged helix DNA-binding domain"/>
    <property type="match status" value="1"/>
</dbReference>
<evidence type="ECO:0000256" key="3">
    <source>
        <dbReference type="ARBA" id="ARBA00023163"/>
    </source>
</evidence>
<protein>
    <submittedName>
        <fullName evidence="5">GntR family transcriptional regulator</fullName>
    </submittedName>
</protein>
<organism evidence="5 6">
    <name type="scientific">Nocardia colli</name>
    <dbReference type="NCBI Taxonomy" id="2545717"/>
    <lineage>
        <taxon>Bacteria</taxon>
        <taxon>Bacillati</taxon>
        <taxon>Actinomycetota</taxon>
        <taxon>Actinomycetes</taxon>
        <taxon>Mycobacteriales</taxon>
        <taxon>Nocardiaceae</taxon>
        <taxon>Nocardia</taxon>
    </lineage>
</organism>
<dbReference type="SUPFAM" id="SSF64288">
    <property type="entry name" value="Chorismate lyase-like"/>
    <property type="match status" value="1"/>
</dbReference>
<dbReference type="OrthoDB" id="9802328at2"/>
<dbReference type="InterPro" id="IPR036388">
    <property type="entry name" value="WH-like_DNA-bd_sf"/>
</dbReference>
<dbReference type="EMBL" id="VXLC01000001">
    <property type="protein sequence ID" value="KAA8889956.1"/>
    <property type="molecule type" value="Genomic_DNA"/>
</dbReference>
<reference evidence="5 6" key="1">
    <citation type="submission" date="2019-09" db="EMBL/GenBank/DDBJ databases">
        <authorList>
            <person name="Wang X."/>
        </authorList>
    </citation>
    <scope>NUCLEOTIDE SEQUENCE [LARGE SCALE GENOMIC DNA]</scope>
    <source>
        <strain evidence="5 6">CICC 11023</strain>
    </source>
</reference>
<dbReference type="InterPro" id="IPR050679">
    <property type="entry name" value="Bact_HTH_transcr_reg"/>
</dbReference>
<keyword evidence="3" id="KW-0804">Transcription</keyword>
<proteinExistence type="predicted"/>
<dbReference type="Gene3D" id="3.40.1410.10">
    <property type="entry name" value="Chorismate lyase-like"/>
    <property type="match status" value="1"/>
</dbReference>
<dbReference type="InterPro" id="IPR000524">
    <property type="entry name" value="Tscrpt_reg_HTH_GntR"/>
</dbReference>
<evidence type="ECO:0000313" key="5">
    <source>
        <dbReference type="EMBL" id="KAA8889956.1"/>
    </source>
</evidence>
<keyword evidence="6" id="KW-1185">Reference proteome</keyword>
<keyword evidence="2" id="KW-0238">DNA-binding</keyword>
<evidence type="ECO:0000259" key="4">
    <source>
        <dbReference type="PROSITE" id="PS50949"/>
    </source>
</evidence>
<evidence type="ECO:0000313" key="6">
    <source>
        <dbReference type="Proteomes" id="UP000323876"/>
    </source>
</evidence>
<dbReference type="PROSITE" id="PS50949">
    <property type="entry name" value="HTH_GNTR"/>
    <property type="match status" value="1"/>
</dbReference>
<dbReference type="PANTHER" id="PTHR44846">
    <property type="entry name" value="MANNOSYL-D-GLYCERATE TRANSPORT/METABOLISM SYSTEM REPRESSOR MNGR-RELATED"/>
    <property type="match status" value="1"/>
</dbReference>
<keyword evidence="1" id="KW-0805">Transcription regulation</keyword>
<dbReference type="CDD" id="cd07377">
    <property type="entry name" value="WHTH_GntR"/>
    <property type="match status" value="1"/>
</dbReference>
<dbReference type="InterPro" id="IPR011663">
    <property type="entry name" value="UTRA"/>
</dbReference>
<dbReference type="GO" id="GO:0003700">
    <property type="term" value="F:DNA-binding transcription factor activity"/>
    <property type="evidence" value="ECO:0007669"/>
    <property type="project" value="InterPro"/>
</dbReference>
<dbReference type="PRINTS" id="PR00035">
    <property type="entry name" value="HTHGNTR"/>
</dbReference>
<dbReference type="SMART" id="SM00866">
    <property type="entry name" value="UTRA"/>
    <property type="match status" value="1"/>
</dbReference>
<dbReference type="AlphaFoldDB" id="A0A5N0EM37"/>
<gene>
    <name evidence="5" type="ORF">F3087_01125</name>
</gene>
<evidence type="ECO:0000256" key="2">
    <source>
        <dbReference type="ARBA" id="ARBA00023125"/>
    </source>
</evidence>
<dbReference type="Pfam" id="PF07702">
    <property type="entry name" value="UTRA"/>
    <property type="match status" value="1"/>
</dbReference>
<feature type="domain" description="HTH gntR-type" evidence="4">
    <location>
        <begin position="15"/>
        <end position="83"/>
    </location>
</feature>
<dbReference type="InterPro" id="IPR036390">
    <property type="entry name" value="WH_DNA-bd_sf"/>
</dbReference>
<dbReference type="SMART" id="SM00345">
    <property type="entry name" value="HTH_GNTR"/>
    <property type="match status" value="1"/>
</dbReference>
<dbReference type="Proteomes" id="UP000323876">
    <property type="component" value="Unassembled WGS sequence"/>
</dbReference>
<name>A0A5N0EM37_9NOCA</name>
<dbReference type="InterPro" id="IPR028978">
    <property type="entry name" value="Chorismate_lyase_/UTRA_dom_sf"/>
</dbReference>
<comment type="caution">
    <text evidence="5">The sequence shown here is derived from an EMBL/GenBank/DDBJ whole genome shotgun (WGS) entry which is preliminary data.</text>
</comment>
<dbReference type="PANTHER" id="PTHR44846:SF17">
    <property type="entry name" value="GNTR-FAMILY TRANSCRIPTIONAL REGULATOR"/>
    <property type="match status" value="1"/>
</dbReference>
<dbReference type="SUPFAM" id="SSF46785">
    <property type="entry name" value="Winged helix' DNA-binding domain"/>
    <property type="match status" value="1"/>
</dbReference>
<dbReference type="GO" id="GO:0045892">
    <property type="term" value="P:negative regulation of DNA-templated transcription"/>
    <property type="evidence" value="ECO:0007669"/>
    <property type="project" value="TreeGrafter"/>
</dbReference>
<dbReference type="GO" id="GO:0003677">
    <property type="term" value="F:DNA binding"/>
    <property type="evidence" value="ECO:0007669"/>
    <property type="project" value="UniProtKB-KW"/>
</dbReference>
<dbReference type="Pfam" id="PF00392">
    <property type="entry name" value="GntR"/>
    <property type="match status" value="1"/>
</dbReference>
<accession>A0A5N0EM37</accession>
<evidence type="ECO:0000256" key="1">
    <source>
        <dbReference type="ARBA" id="ARBA00023015"/>
    </source>
</evidence>
<sequence>MCAERRPVPEFDEVLPKYLRISGYLRDRIERGELAPGAEVPSERELAAHWKVARPTAAKALNTLRQQGIVESRRGSGTYVSDGPVVRERAPHYGSAYAEGATETVLEAAVVTAPDHVAETLGVPRGSAVLMRKRLTGNETRAGELATSWFGSELAELAPRLLRAERLAGGTLRYLESVTALRVSYLRDRVAARLATADERRHLGLARPAAVLVYQLTLHAAGGAVIQLDEMVHPPAKWMFQKEYSSRS</sequence>